<dbReference type="AlphaFoldDB" id="A0A497EWB0"/>
<dbReference type="EMBL" id="QMQZ01000089">
    <property type="protein sequence ID" value="RLE50968.1"/>
    <property type="molecule type" value="Genomic_DNA"/>
</dbReference>
<dbReference type="PANTHER" id="PTHR13325">
    <property type="entry name" value="PROTEASE M50 MEMBRANE-BOUND TRANSCRIPTION FACTOR SITE 2 PROTEASE"/>
    <property type="match status" value="1"/>
</dbReference>
<feature type="transmembrane region" description="Helical" evidence="5">
    <location>
        <begin position="179"/>
        <end position="199"/>
    </location>
</feature>
<feature type="non-terminal residue" evidence="7">
    <location>
        <position position="205"/>
    </location>
</feature>
<dbReference type="Pfam" id="PF02163">
    <property type="entry name" value="Peptidase_M50"/>
    <property type="match status" value="1"/>
</dbReference>
<evidence type="ECO:0000256" key="2">
    <source>
        <dbReference type="ARBA" id="ARBA00022692"/>
    </source>
</evidence>
<dbReference type="InterPro" id="IPR008915">
    <property type="entry name" value="Peptidase_M50"/>
</dbReference>
<proteinExistence type="predicted"/>
<accession>A0A497EWB0</accession>
<keyword evidence="3 5" id="KW-1133">Transmembrane helix</keyword>
<dbReference type="GO" id="GO:0031293">
    <property type="term" value="P:membrane protein intracellular domain proteolysis"/>
    <property type="evidence" value="ECO:0007669"/>
    <property type="project" value="TreeGrafter"/>
</dbReference>
<dbReference type="PRINTS" id="PR01000">
    <property type="entry name" value="SREBPS2PTASE"/>
</dbReference>
<gene>
    <name evidence="7" type="ORF">DRJ20_02810</name>
</gene>
<evidence type="ECO:0000313" key="8">
    <source>
        <dbReference type="Proteomes" id="UP000268446"/>
    </source>
</evidence>
<dbReference type="Proteomes" id="UP000268446">
    <property type="component" value="Unassembled WGS sequence"/>
</dbReference>
<dbReference type="GO" id="GO:0005737">
    <property type="term" value="C:cytoplasm"/>
    <property type="evidence" value="ECO:0007669"/>
    <property type="project" value="TreeGrafter"/>
</dbReference>
<dbReference type="PANTHER" id="PTHR13325:SF3">
    <property type="entry name" value="MEMBRANE-BOUND TRANSCRIPTION FACTOR SITE-2 PROTEASE"/>
    <property type="match status" value="1"/>
</dbReference>
<evidence type="ECO:0000256" key="5">
    <source>
        <dbReference type="SAM" id="Phobius"/>
    </source>
</evidence>
<name>A0A497EWB0_9CREN</name>
<comment type="subcellular location">
    <subcellularLocation>
        <location evidence="1">Endomembrane system</location>
        <topology evidence="1">Multi-pass membrane protein</topology>
    </subcellularLocation>
</comment>
<comment type="caution">
    <text evidence="7">The sequence shown here is derived from an EMBL/GenBank/DDBJ whole genome shotgun (WGS) entry which is preliminary data.</text>
</comment>
<evidence type="ECO:0000256" key="3">
    <source>
        <dbReference type="ARBA" id="ARBA00022989"/>
    </source>
</evidence>
<organism evidence="7 8">
    <name type="scientific">Thermoproteota archaeon</name>
    <dbReference type="NCBI Taxonomy" id="2056631"/>
    <lineage>
        <taxon>Archaea</taxon>
        <taxon>Thermoproteota</taxon>
    </lineage>
</organism>
<reference evidence="7 8" key="1">
    <citation type="submission" date="2018-06" db="EMBL/GenBank/DDBJ databases">
        <title>Extensive metabolic versatility and redundancy in microbially diverse, dynamic hydrothermal sediments.</title>
        <authorList>
            <person name="Dombrowski N."/>
            <person name="Teske A."/>
            <person name="Baker B.J."/>
        </authorList>
    </citation>
    <scope>NUCLEOTIDE SEQUENCE [LARGE SCALE GENOMIC DNA]</scope>
    <source>
        <strain evidence="7">B29_G17</strain>
    </source>
</reference>
<dbReference type="GO" id="GO:0012505">
    <property type="term" value="C:endomembrane system"/>
    <property type="evidence" value="ECO:0007669"/>
    <property type="project" value="UniProtKB-SubCell"/>
</dbReference>
<protein>
    <recommendedName>
        <fullName evidence="6">Peptidase M50 domain-containing protein</fullName>
    </recommendedName>
</protein>
<evidence type="ECO:0000313" key="7">
    <source>
        <dbReference type="EMBL" id="RLE50968.1"/>
    </source>
</evidence>
<dbReference type="GO" id="GO:0016020">
    <property type="term" value="C:membrane"/>
    <property type="evidence" value="ECO:0007669"/>
    <property type="project" value="InterPro"/>
</dbReference>
<feature type="domain" description="Peptidase M50" evidence="6">
    <location>
        <begin position="118"/>
        <end position="198"/>
    </location>
</feature>
<evidence type="ECO:0000256" key="1">
    <source>
        <dbReference type="ARBA" id="ARBA00004127"/>
    </source>
</evidence>
<evidence type="ECO:0000256" key="4">
    <source>
        <dbReference type="ARBA" id="ARBA00023136"/>
    </source>
</evidence>
<dbReference type="InterPro" id="IPR001193">
    <property type="entry name" value="MBTPS2"/>
</dbReference>
<feature type="transmembrane region" description="Helical" evidence="5">
    <location>
        <begin position="60"/>
        <end position="82"/>
    </location>
</feature>
<dbReference type="GO" id="GO:0004222">
    <property type="term" value="F:metalloendopeptidase activity"/>
    <property type="evidence" value="ECO:0007669"/>
    <property type="project" value="InterPro"/>
</dbReference>
<keyword evidence="4 5" id="KW-0472">Membrane</keyword>
<evidence type="ECO:0000259" key="6">
    <source>
        <dbReference type="Pfam" id="PF02163"/>
    </source>
</evidence>
<keyword evidence="2 5" id="KW-0812">Transmembrane</keyword>
<sequence>MSELALTVLLIALLWLLIVVAERVRPGVLSRRGVEVKPPLLIWRRPVTFSWARRLAGSRLAGLALDIAAIASAICALLFYYYTGSTVVMRLSGVPASETGGLIPLIPGLTVTWRNIAYILIAFSIAIVVHEVSHGAAAVVEGVGVRSSGLLLLAVIPGAFVEVDENEFSRARLRSRLRILGAGSAANLVVALVLLPLVASGTSGR</sequence>